<feature type="domain" description="Response regulatory" evidence="7">
    <location>
        <begin position="3"/>
        <end position="119"/>
    </location>
</feature>
<accession>A0ABV8EI52</accession>
<keyword evidence="4" id="KW-0804">Transcription</keyword>
<keyword evidence="9" id="KW-1185">Reference proteome</keyword>
<evidence type="ECO:0000256" key="5">
    <source>
        <dbReference type="PROSITE-ProRule" id="PRU00169"/>
    </source>
</evidence>
<dbReference type="SMART" id="SM00448">
    <property type="entry name" value="REC"/>
    <property type="match status" value="1"/>
</dbReference>
<keyword evidence="2" id="KW-0805">Transcription regulation</keyword>
<organism evidence="8 9">
    <name type="scientific">Belliella kenyensis</name>
    <dbReference type="NCBI Taxonomy" id="1472724"/>
    <lineage>
        <taxon>Bacteria</taxon>
        <taxon>Pseudomonadati</taxon>
        <taxon>Bacteroidota</taxon>
        <taxon>Cytophagia</taxon>
        <taxon>Cytophagales</taxon>
        <taxon>Cyclobacteriaceae</taxon>
        <taxon>Belliella</taxon>
    </lineage>
</organism>
<evidence type="ECO:0000256" key="4">
    <source>
        <dbReference type="ARBA" id="ARBA00023163"/>
    </source>
</evidence>
<feature type="modified residue" description="4-aspartylphosphate" evidence="5">
    <location>
        <position position="54"/>
    </location>
</feature>
<feature type="domain" description="HTH luxR-type" evidence="6">
    <location>
        <begin position="143"/>
        <end position="208"/>
    </location>
</feature>
<evidence type="ECO:0000256" key="3">
    <source>
        <dbReference type="ARBA" id="ARBA00023125"/>
    </source>
</evidence>
<evidence type="ECO:0000259" key="7">
    <source>
        <dbReference type="PROSITE" id="PS50110"/>
    </source>
</evidence>
<dbReference type="PANTHER" id="PTHR43214:SF41">
    <property type="entry name" value="NITRATE_NITRITE RESPONSE REGULATOR PROTEIN NARP"/>
    <property type="match status" value="1"/>
</dbReference>
<evidence type="ECO:0000313" key="9">
    <source>
        <dbReference type="Proteomes" id="UP001595766"/>
    </source>
</evidence>
<evidence type="ECO:0000256" key="1">
    <source>
        <dbReference type="ARBA" id="ARBA00022553"/>
    </source>
</evidence>
<evidence type="ECO:0000256" key="2">
    <source>
        <dbReference type="ARBA" id="ARBA00023015"/>
    </source>
</evidence>
<dbReference type="RefSeq" id="WP_241293001.1">
    <property type="nucleotide sequence ID" value="NZ_JAKZGR010000004.1"/>
</dbReference>
<dbReference type="PROSITE" id="PS00622">
    <property type="entry name" value="HTH_LUXR_1"/>
    <property type="match status" value="1"/>
</dbReference>
<gene>
    <name evidence="8" type="ORF">ACFOUP_06270</name>
</gene>
<dbReference type="EMBL" id="JBHSAV010000017">
    <property type="protein sequence ID" value="MFC3975973.1"/>
    <property type="molecule type" value="Genomic_DNA"/>
</dbReference>
<dbReference type="InterPro" id="IPR058245">
    <property type="entry name" value="NreC/VraR/RcsB-like_REC"/>
</dbReference>
<dbReference type="PROSITE" id="PS50110">
    <property type="entry name" value="RESPONSE_REGULATORY"/>
    <property type="match status" value="1"/>
</dbReference>
<dbReference type="InterPro" id="IPR000792">
    <property type="entry name" value="Tscrpt_reg_LuxR_C"/>
</dbReference>
<dbReference type="InterPro" id="IPR011006">
    <property type="entry name" value="CheY-like_superfamily"/>
</dbReference>
<dbReference type="Proteomes" id="UP001595766">
    <property type="component" value="Unassembled WGS sequence"/>
</dbReference>
<dbReference type="Gene3D" id="3.40.50.2300">
    <property type="match status" value="1"/>
</dbReference>
<keyword evidence="3" id="KW-0238">DNA-binding</keyword>
<reference evidence="9" key="1">
    <citation type="journal article" date="2019" name="Int. J. Syst. Evol. Microbiol.">
        <title>The Global Catalogue of Microorganisms (GCM) 10K type strain sequencing project: providing services to taxonomists for standard genome sequencing and annotation.</title>
        <authorList>
            <consortium name="The Broad Institute Genomics Platform"/>
            <consortium name="The Broad Institute Genome Sequencing Center for Infectious Disease"/>
            <person name="Wu L."/>
            <person name="Ma J."/>
        </authorList>
    </citation>
    <scope>NUCLEOTIDE SEQUENCE [LARGE SCALE GENOMIC DNA]</scope>
    <source>
        <strain evidence="9">CECT 8551</strain>
    </source>
</reference>
<dbReference type="SUPFAM" id="SSF46894">
    <property type="entry name" value="C-terminal effector domain of the bipartite response regulators"/>
    <property type="match status" value="1"/>
</dbReference>
<dbReference type="CDD" id="cd17535">
    <property type="entry name" value="REC_NarL-like"/>
    <property type="match status" value="1"/>
</dbReference>
<dbReference type="SMART" id="SM00421">
    <property type="entry name" value="HTH_LUXR"/>
    <property type="match status" value="1"/>
</dbReference>
<protein>
    <submittedName>
        <fullName evidence="8">Response regulator</fullName>
    </submittedName>
</protein>
<dbReference type="InterPro" id="IPR016032">
    <property type="entry name" value="Sig_transdc_resp-reg_C-effctor"/>
</dbReference>
<dbReference type="InterPro" id="IPR039420">
    <property type="entry name" value="WalR-like"/>
</dbReference>
<comment type="caution">
    <text evidence="8">The sequence shown here is derived from an EMBL/GenBank/DDBJ whole genome shotgun (WGS) entry which is preliminary data.</text>
</comment>
<dbReference type="PRINTS" id="PR00038">
    <property type="entry name" value="HTHLUXR"/>
</dbReference>
<proteinExistence type="predicted"/>
<dbReference type="CDD" id="cd06170">
    <property type="entry name" value="LuxR_C_like"/>
    <property type="match status" value="1"/>
</dbReference>
<dbReference type="PANTHER" id="PTHR43214">
    <property type="entry name" value="TWO-COMPONENT RESPONSE REGULATOR"/>
    <property type="match status" value="1"/>
</dbReference>
<evidence type="ECO:0000259" key="6">
    <source>
        <dbReference type="PROSITE" id="PS50043"/>
    </source>
</evidence>
<dbReference type="Pfam" id="PF00196">
    <property type="entry name" value="GerE"/>
    <property type="match status" value="1"/>
</dbReference>
<dbReference type="InterPro" id="IPR001789">
    <property type="entry name" value="Sig_transdc_resp-reg_receiver"/>
</dbReference>
<sequence>MIKILISDDHQMFIDGLKSILNFSEEIEVVGQAMSGKEVLSFCETKEVDIVIMDINMPEMDGIETTKKLILTHPKVKILGLSMHNDRSFISDMLKAGAHGYILKNTGAQDLLAAIKSLHQGENYLGDEVKQTLLNSFIKNTFKQQISEKLSEREFEVLESIASGLTTNEIADKLFISKNTVETHRKNLLYKLGAKNTAELIKNAYKKRLIQ</sequence>
<keyword evidence="1 5" id="KW-0597">Phosphoprotein</keyword>
<dbReference type="Pfam" id="PF00072">
    <property type="entry name" value="Response_reg"/>
    <property type="match status" value="1"/>
</dbReference>
<dbReference type="SUPFAM" id="SSF52172">
    <property type="entry name" value="CheY-like"/>
    <property type="match status" value="1"/>
</dbReference>
<evidence type="ECO:0000313" key="8">
    <source>
        <dbReference type="EMBL" id="MFC3975973.1"/>
    </source>
</evidence>
<dbReference type="PROSITE" id="PS50043">
    <property type="entry name" value="HTH_LUXR_2"/>
    <property type="match status" value="1"/>
</dbReference>
<name>A0ABV8EI52_9BACT</name>